<evidence type="ECO:0000313" key="1">
    <source>
        <dbReference type="EMBL" id="KAL3067824.1"/>
    </source>
</evidence>
<proteinExistence type="predicted"/>
<accession>A0ABD2HNA0</accession>
<comment type="caution">
    <text evidence="1">The sequence shown here is derived from an EMBL/GenBank/DDBJ whole genome shotgun (WGS) entry which is preliminary data.</text>
</comment>
<dbReference type="AlphaFoldDB" id="A0ABD2HNA0"/>
<keyword evidence="2" id="KW-1185">Reference proteome</keyword>
<dbReference type="Proteomes" id="UP001620645">
    <property type="component" value="Unassembled WGS sequence"/>
</dbReference>
<protein>
    <submittedName>
        <fullName evidence="1">Uncharacterized protein</fullName>
    </submittedName>
</protein>
<reference evidence="1 2" key="1">
    <citation type="submission" date="2024-10" db="EMBL/GenBank/DDBJ databases">
        <authorList>
            <person name="Kim D."/>
        </authorList>
    </citation>
    <scope>NUCLEOTIDE SEQUENCE [LARGE SCALE GENOMIC DNA]</scope>
    <source>
        <strain evidence="1">Taebaek</strain>
    </source>
</reference>
<sequence>MALGHRQIVFFLSPVLDYFVIDDDYSIKLLLVTRHAGRAAPVGVHLWSAQHQRRILQKVFLDLLTSEAIAHNEGKIPSGDFALKIYGSYEFLVRDVPIEACGKLNLGIAERAAAADLSPSASMSASGISTNTVAHEHNRNADHGIASWGKLVTRHAGRAAPVGVHLWSAQHQRRILQKVFLDLLTSEAIAHNEGKIPSGDFALKIYGSYEFLVRDVPIEACGKLNFGIAERAAAADLSPSASMSASGISTNTVLHEHNRNADHGIASWGKGEATSFS</sequence>
<evidence type="ECO:0000313" key="2">
    <source>
        <dbReference type="Proteomes" id="UP001620645"/>
    </source>
</evidence>
<gene>
    <name evidence="1" type="ORF">niasHS_016790</name>
</gene>
<dbReference type="EMBL" id="JBICCN010000458">
    <property type="protein sequence ID" value="KAL3067824.1"/>
    <property type="molecule type" value="Genomic_DNA"/>
</dbReference>
<organism evidence="1 2">
    <name type="scientific">Heterodera schachtii</name>
    <name type="common">Sugarbeet cyst nematode worm</name>
    <name type="synonym">Tylenchus schachtii</name>
    <dbReference type="NCBI Taxonomy" id="97005"/>
    <lineage>
        <taxon>Eukaryota</taxon>
        <taxon>Metazoa</taxon>
        <taxon>Ecdysozoa</taxon>
        <taxon>Nematoda</taxon>
        <taxon>Chromadorea</taxon>
        <taxon>Rhabditida</taxon>
        <taxon>Tylenchina</taxon>
        <taxon>Tylenchomorpha</taxon>
        <taxon>Tylenchoidea</taxon>
        <taxon>Heteroderidae</taxon>
        <taxon>Heteroderinae</taxon>
        <taxon>Heterodera</taxon>
    </lineage>
</organism>
<name>A0ABD2HNA0_HETSC</name>